<dbReference type="InterPro" id="IPR002401">
    <property type="entry name" value="Cyt_P450_E_grp-I"/>
</dbReference>
<keyword evidence="2" id="KW-0503">Monooxygenase</keyword>
<comment type="similarity">
    <text evidence="2">Belongs to the cytochrome P450 family.</text>
</comment>
<dbReference type="InterPro" id="IPR001128">
    <property type="entry name" value="Cyt_P450"/>
</dbReference>
<dbReference type="PRINTS" id="PR00385">
    <property type="entry name" value="P450"/>
</dbReference>
<keyword evidence="1 2" id="KW-0479">Metal-binding</keyword>
<dbReference type="PANTHER" id="PTHR47951">
    <property type="entry name" value="OS08G0547900 PROTEIN"/>
    <property type="match status" value="1"/>
</dbReference>
<evidence type="ECO:0000256" key="1">
    <source>
        <dbReference type="PIRSR" id="PIRSR602401-1"/>
    </source>
</evidence>
<keyword evidence="1 2" id="KW-0408">Iron</keyword>
<reference evidence="3 4" key="1">
    <citation type="journal article" date="2019" name="Genome Biol. Evol.">
        <title>Insights into the evolution of the New World diploid cottons (Gossypium, subgenus Houzingenia) based on genome sequencing.</title>
        <authorList>
            <person name="Grover C.E."/>
            <person name="Arick M.A. 2nd"/>
            <person name="Thrash A."/>
            <person name="Conover J.L."/>
            <person name="Sanders W.S."/>
            <person name="Peterson D.G."/>
            <person name="Frelichowski J.E."/>
            <person name="Scheffler J.A."/>
            <person name="Scheffler B.E."/>
            <person name="Wendel J.F."/>
        </authorList>
    </citation>
    <scope>NUCLEOTIDE SEQUENCE [LARGE SCALE GENOMIC DNA]</scope>
    <source>
        <strain evidence="3">6</strain>
        <tissue evidence="3">Leaf</tissue>
    </source>
</reference>
<sequence length="179" mass="20564">MTKLIEELNMVVGNQNTMEESYIPQLVYLDAVIKETLRLHPVAPLLLPHVPSETTIIGGYTIPKGCRVFINAWAMQRDLELWDDPLRFQPERFLATDINYRDNNFRYLPFGSGRRMCVGISMAKKMAALLVGSLVHSFEWRLSEETKLNLEDKFGLVLKKTKSLVAIPIARLPNLEQYK</sequence>
<dbReference type="EMBL" id="JABFAE010000007">
    <property type="protein sequence ID" value="MBA0831068.1"/>
    <property type="molecule type" value="Genomic_DNA"/>
</dbReference>
<gene>
    <name evidence="3" type="ORF">Goarm_015558</name>
</gene>
<evidence type="ECO:0000313" key="4">
    <source>
        <dbReference type="Proteomes" id="UP000593575"/>
    </source>
</evidence>
<dbReference type="InterPro" id="IPR017972">
    <property type="entry name" value="Cyt_P450_CS"/>
</dbReference>
<protein>
    <recommendedName>
        <fullName evidence="5">Cytochrome P450</fullName>
    </recommendedName>
</protein>
<dbReference type="PRINTS" id="PR00463">
    <property type="entry name" value="EP450I"/>
</dbReference>
<keyword evidence="4" id="KW-1185">Reference proteome</keyword>
<comment type="caution">
    <text evidence="3">The sequence shown here is derived from an EMBL/GenBank/DDBJ whole genome shotgun (WGS) entry which is preliminary data.</text>
</comment>
<feature type="binding site" description="axial binding residue" evidence="1">
    <location>
        <position position="117"/>
    </location>
    <ligand>
        <name>heme</name>
        <dbReference type="ChEBI" id="CHEBI:30413"/>
    </ligand>
    <ligandPart>
        <name>Fe</name>
        <dbReference type="ChEBI" id="CHEBI:18248"/>
    </ligandPart>
</feature>
<dbReference type="InterPro" id="IPR036396">
    <property type="entry name" value="Cyt_P450_sf"/>
</dbReference>
<accession>A0A7J9JAT9</accession>
<dbReference type="Pfam" id="PF00067">
    <property type="entry name" value="p450"/>
    <property type="match status" value="1"/>
</dbReference>
<keyword evidence="1 2" id="KW-0349">Heme</keyword>
<dbReference type="Proteomes" id="UP000593575">
    <property type="component" value="Unassembled WGS sequence"/>
</dbReference>
<dbReference type="GO" id="GO:0020037">
    <property type="term" value="F:heme binding"/>
    <property type="evidence" value="ECO:0007669"/>
    <property type="project" value="InterPro"/>
</dbReference>
<evidence type="ECO:0000313" key="3">
    <source>
        <dbReference type="EMBL" id="MBA0831068.1"/>
    </source>
</evidence>
<organism evidence="3 4">
    <name type="scientific">Gossypium armourianum</name>
    <dbReference type="NCBI Taxonomy" id="34283"/>
    <lineage>
        <taxon>Eukaryota</taxon>
        <taxon>Viridiplantae</taxon>
        <taxon>Streptophyta</taxon>
        <taxon>Embryophyta</taxon>
        <taxon>Tracheophyta</taxon>
        <taxon>Spermatophyta</taxon>
        <taxon>Magnoliopsida</taxon>
        <taxon>eudicotyledons</taxon>
        <taxon>Gunneridae</taxon>
        <taxon>Pentapetalae</taxon>
        <taxon>rosids</taxon>
        <taxon>malvids</taxon>
        <taxon>Malvales</taxon>
        <taxon>Malvaceae</taxon>
        <taxon>Malvoideae</taxon>
        <taxon>Gossypium</taxon>
    </lineage>
</organism>
<dbReference type="Gene3D" id="1.10.630.10">
    <property type="entry name" value="Cytochrome P450"/>
    <property type="match status" value="1"/>
</dbReference>
<dbReference type="PROSITE" id="PS00086">
    <property type="entry name" value="CYTOCHROME_P450"/>
    <property type="match status" value="1"/>
</dbReference>
<proteinExistence type="inferred from homology"/>
<evidence type="ECO:0000256" key="2">
    <source>
        <dbReference type="RuleBase" id="RU000461"/>
    </source>
</evidence>
<dbReference type="PANTHER" id="PTHR47951:SF8">
    <property type="entry name" value="CYTOCHROME P450 93A2-LIKE"/>
    <property type="match status" value="1"/>
</dbReference>
<dbReference type="GO" id="GO:0004497">
    <property type="term" value="F:monooxygenase activity"/>
    <property type="evidence" value="ECO:0007669"/>
    <property type="project" value="UniProtKB-KW"/>
</dbReference>
<dbReference type="SUPFAM" id="SSF48264">
    <property type="entry name" value="Cytochrome P450"/>
    <property type="match status" value="1"/>
</dbReference>
<dbReference type="GO" id="GO:0005506">
    <property type="term" value="F:iron ion binding"/>
    <property type="evidence" value="ECO:0007669"/>
    <property type="project" value="InterPro"/>
</dbReference>
<name>A0A7J9JAT9_9ROSI</name>
<evidence type="ECO:0008006" key="5">
    <source>
        <dbReference type="Google" id="ProtNLM"/>
    </source>
</evidence>
<dbReference type="AlphaFoldDB" id="A0A7J9JAT9"/>
<comment type="cofactor">
    <cofactor evidence="1">
        <name>heme</name>
        <dbReference type="ChEBI" id="CHEBI:30413"/>
    </cofactor>
</comment>
<dbReference type="GO" id="GO:0016705">
    <property type="term" value="F:oxidoreductase activity, acting on paired donors, with incorporation or reduction of molecular oxygen"/>
    <property type="evidence" value="ECO:0007669"/>
    <property type="project" value="InterPro"/>
</dbReference>
<keyword evidence="2" id="KW-0560">Oxidoreductase</keyword>